<evidence type="ECO:0000256" key="2">
    <source>
        <dbReference type="ARBA" id="ARBA00022980"/>
    </source>
</evidence>
<keyword evidence="8" id="KW-1185">Reference proteome</keyword>
<sequence length="349" mass="37955">MLQRLARCSGLQRLCSGIVESQNIAASTSGRAGLQDHSQAHSLPCLADWWVGFQHLRHSSTNAGLKVYKPTTPGLRGRIVTSREDLWAGRPYRPLTMGLRKTGGRNNHGRTTVWHRGGGSKRLYRFIDFSRRHEGEVGVVERLEYDPNRTARIALVKYGEDSPAGVKNGFSYVLAPQGVRPGDSITSGSTSAIRPGNTLPLSAMPIGQQIHNVELRPGKGGQMARSAGTSATLIARGVDGYATVRLPSGEQRRVLAACRATVGALSNPQHKNRKLGKAGAARWSGRRPTTRGMAMNPVDHPHGGGRGKRKGRISQTPWGKPTKGYKTRKPRNPTDAFIHLSRHAAKKAR</sequence>
<organism evidence="7 8">
    <name type="scientific">Coccomyxa subellipsoidea</name>
    <dbReference type="NCBI Taxonomy" id="248742"/>
    <lineage>
        <taxon>Eukaryota</taxon>
        <taxon>Viridiplantae</taxon>
        <taxon>Chlorophyta</taxon>
        <taxon>core chlorophytes</taxon>
        <taxon>Trebouxiophyceae</taxon>
        <taxon>Trebouxiophyceae incertae sedis</taxon>
        <taxon>Coccomyxaceae</taxon>
        <taxon>Coccomyxa</taxon>
    </lineage>
</organism>
<gene>
    <name evidence="7" type="ORF">WJX75_003325</name>
</gene>
<accession>A0ABR2YBG9</accession>
<dbReference type="InterPro" id="IPR008991">
    <property type="entry name" value="Translation_prot_SH3-like_sf"/>
</dbReference>
<comment type="caution">
    <text evidence="7">The sequence shown here is derived from an EMBL/GenBank/DDBJ whole genome shotgun (WGS) entry which is preliminary data.</text>
</comment>
<evidence type="ECO:0000313" key="7">
    <source>
        <dbReference type="EMBL" id="KAK9901583.1"/>
    </source>
</evidence>
<evidence type="ECO:0000256" key="1">
    <source>
        <dbReference type="ARBA" id="ARBA00005636"/>
    </source>
</evidence>
<feature type="domain" description="Large ribosomal subunit protein uL2 RNA-binding" evidence="6">
    <location>
        <begin position="104"/>
        <end position="187"/>
    </location>
</feature>
<dbReference type="SUPFAM" id="SSF50104">
    <property type="entry name" value="Translation proteins SH3-like domain"/>
    <property type="match status" value="1"/>
</dbReference>
<evidence type="ECO:0000313" key="8">
    <source>
        <dbReference type="Proteomes" id="UP001491310"/>
    </source>
</evidence>
<dbReference type="InterPro" id="IPR014722">
    <property type="entry name" value="Rib_uL2_dom2"/>
</dbReference>
<evidence type="ECO:0000256" key="3">
    <source>
        <dbReference type="ARBA" id="ARBA00023274"/>
    </source>
</evidence>
<evidence type="ECO:0000259" key="6">
    <source>
        <dbReference type="SMART" id="SM01383"/>
    </source>
</evidence>
<feature type="domain" description="Large ribosomal subunit protein uL2 C-terminal" evidence="5">
    <location>
        <begin position="193"/>
        <end position="321"/>
    </location>
</feature>
<feature type="compositionally biased region" description="Basic residues" evidence="4">
    <location>
        <begin position="303"/>
        <end position="312"/>
    </location>
</feature>
<dbReference type="Gene3D" id="2.40.50.140">
    <property type="entry name" value="Nucleic acid-binding proteins"/>
    <property type="match status" value="1"/>
</dbReference>
<feature type="region of interest" description="Disordered" evidence="4">
    <location>
        <begin position="268"/>
        <end position="349"/>
    </location>
</feature>
<dbReference type="Pfam" id="PF00181">
    <property type="entry name" value="Ribosomal_L2_N"/>
    <property type="match status" value="1"/>
</dbReference>
<evidence type="ECO:0008006" key="9">
    <source>
        <dbReference type="Google" id="ProtNLM"/>
    </source>
</evidence>
<dbReference type="Pfam" id="PF03947">
    <property type="entry name" value="Ribosomal_L2_C"/>
    <property type="match status" value="1"/>
</dbReference>
<keyword evidence="2" id="KW-0689">Ribosomal protein</keyword>
<dbReference type="SUPFAM" id="SSF50249">
    <property type="entry name" value="Nucleic acid-binding proteins"/>
    <property type="match status" value="1"/>
</dbReference>
<reference evidence="7 8" key="1">
    <citation type="journal article" date="2024" name="Nat. Commun.">
        <title>Phylogenomics reveals the evolutionary origins of lichenization in chlorophyte algae.</title>
        <authorList>
            <person name="Puginier C."/>
            <person name="Libourel C."/>
            <person name="Otte J."/>
            <person name="Skaloud P."/>
            <person name="Haon M."/>
            <person name="Grisel S."/>
            <person name="Petersen M."/>
            <person name="Berrin J.G."/>
            <person name="Delaux P.M."/>
            <person name="Dal Grande F."/>
            <person name="Keller J."/>
        </authorList>
    </citation>
    <scope>NUCLEOTIDE SEQUENCE [LARGE SCALE GENOMIC DNA]</scope>
    <source>
        <strain evidence="7 8">SAG 216-7</strain>
    </source>
</reference>
<dbReference type="Proteomes" id="UP001491310">
    <property type="component" value="Unassembled WGS sequence"/>
</dbReference>
<dbReference type="PANTHER" id="PTHR13691:SF5">
    <property type="entry name" value="LARGE RIBOSOMAL SUBUNIT PROTEIN UL2M"/>
    <property type="match status" value="1"/>
</dbReference>
<dbReference type="Gene3D" id="4.10.950.10">
    <property type="entry name" value="Ribosomal protein L2, domain 3"/>
    <property type="match status" value="1"/>
</dbReference>
<dbReference type="InterPro" id="IPR005880">
    <property type="entry name" value="Ribosomal_uL2_bac/org-type"/>
</dbReference>
<dbReference type="InterPro" id="IPR022669">
    <property type="entry name" value="Ribosomal_uL2_C"/>
</dbReference>
<feature type="compositionally biased region" description="Basic residues" evidence="4">
    <location>
        <begin position="340"/>
        <end position="349"/>
    </location>
</feature>
<dbReference type="Gene3D" id="2.30.30.30">
    <property type="match status" value="1"/>
</dbReference>
<dbReference type="InterPro" id="IPR022666">
    <property type="entry name" value="Ribosomal_uL2_RNA-bd_dom"/>
</dbReference>
<evidence type="ECO:0000259" key="5">
    <source>
        <dbReference type="SMART" id="SM01382"/>
    </source>
</evidence>
<evidence type="ECO:0000256" key="4">
    <source>
        <dbReference type="SAM" id="MobiDB-lite"/>
    </source>
</evidence>
<keyword evidence="3" id="KW-0687">Ribonucleoprotein</keyword>
<dbReference type="SMART" id="SM01383">
    <property type="entry name" value="Ribosomal_L2"/>
    <property type="match status" value="1"/>
</dbReference>
<dbReference type="InterPro" id="IPR002171">
    <property type="entry name" value="Ribosomal_uL2"/>
</dbReference>
<dbReference type="NCBIfam" id="TIGR01171">
    <property type="entry name" value="rplB_bact"/>
    <property type="match status" value="1"/>
</dbReference>
<dbReference type="HAMAP" id="MF_01320_B">
    <property type="entry name" value="Ribosomal_uL2_B"/>
    <property type="match status" value="1"/>
</dbReference>
<dbReference type="SMART" id="SM01382">
    <property type="entry name" value="Ribosomal_L2_C"/>
    <property type="match status" value="1"/>
</dbReference>
<dbReference type="PANTHER" id="PTHR13691">
    <property type="entry name" value="RIBOSOMAL PROTEIN L2"/>
    <property type="match status" value="1"/>
</dbReference>
<dbReference type="InterPro" id="IPR014726">
    <property type="entry name" value="Ribosomal_uL2_dom3"/>
</dbReference>
<dbReference type="EMBL" id="JALJOT010000017">
    <property type="protein sequence ID" value="KAK9901583.1"/>
    <property type="molecule type" value="Genomic_DNA"/>
</dbReference>
<proteinExistence type="inferred from homology"/>
<dbReference type="InterPro" id="IPR012340">
    <property type="entry name" value="NA-bd_OB-fold"/>
</dbReference>
<comment type="similarity">
    <text evidence="1">Belongs to the universal ribosomal protein uL2 family.</text>
</comment>
<protein>
    <recommendedName>
        <fullName evidence="9">Ribosomal protein L2</fullName>
    </recommendedName>
</protein>
<name>A0ABR2YBG9_9CHLO</name>